<keyword evidence="3 5" id="KW-1133">Transmembrane helix</keyword>
<dbReference type="GeneID" id="87945996"/>
<evidence type="ECO:0000256" key="5">
    <source>
        <dbReference type="SAM" id="Phobius"/>
    </source>
</evidence>
<feature type="transmembrane region" description="Helical" evidence="5">
    <location>
        <begin position="371"/>
        <end position="391"/>
    </location>
</feature>
<feature type="transmembrane region" description="Helical" evidence="5">
    <location>
        <begin position="475"/>
        <end position="496"/>
    </location>
</feature>
<accession>A0AAX4IM88</accession>
<feature type="transmembrane region" description="Helical" evidence="5">
    <location>
        <begin position="197"/>
        <end position="215"/>
    </location>
</feature>
<feature type="signal peptide" evidence="6">
    <location>
        <begin position="1"/>
        <end position="22"/>
    </location>
</feature>
<dbReference type="AlphaFoldDB" id="A0AAX4IM88"/>
<feature type="transmembrane region" description="Helical" evidence="5">
    <location>
        <begin position="508"/>
        <end position="531"/>
    </location>
</feature>
<dbReference type="PANTHER" id="PTHR23501">
    <property type="entry name" value="MAJOR FACILITATOR SUPERFAMILY"/>
    <property type="match status" value="1"/>
</dbReference>
<keyword evidence="4 5" id="KW-0472">Membrane</keyword>
<proteinExistence type="predicted"/>
<evidence type="ECO:0000256" key="3">
    <source>
        <dbReference type="ARBA" id="ARBA00022989"/>
    </source>
</evidence>
<feature type="transmembrane region" description="Helical" evidence="5">
    <location>
        <begin position="128"/>
        <end position="146"/>
    </location>
</feature>
<reference evidence="8" key="1">
    <citation type="journal article" date="2023" name="bioRxiv">
        <title>Complete genome of the Medicago anthracnose fungus, Colletotrichum destructivum, reveals a mini-chromosome-like region within a core chromosome.</title>
        <authorList>
            <person name="Lapalu N."/>
            <person name="Simon A."/>
            <person name="Lu A."/>
            <person name="Plaumann P.-L."/>
            <person name="Amselem J."/>
            <person name="Pigne S."/>
            <person name="Auger A."/>
            <person name="Koch C."/>
            <person name="Dallery J.-F."/>
            <person name="O'Connell R.J."/>
        </authorList>
    </citation>
    <scope>NUCLEOTIDE SEQUENCE [LARGE SCALE GENOMIC DNA]</scope>
    <source>
        <strain evidence="8">CBS 520.97</strain>
    </source>
</reference>
<keyword evidence="8" id="KW-1185">Reference proteome</keyword>
<evidence type="ECO:0000313" key="7">
    <source>
        <dbReference type="EMBL" id="WQF84479.1"/>
    </source>
</evidence>
<comment type="subcellular location">
    <subcellularLocation>
        <location evidence="1">Membrane</location>
        <topology evidence="1">Multi-pass membrane protein</topology>
    </subcellularLocation>
</comment>
<evidence type="ECO:0000256" key="4">
    <source>
        <dbReference type="ARBA" id="ARBA00023136"/>
    </source>
</evidence>
<protein>
    <submittedName>
        <fullName evidence="7">Major facilitator superfamily, MFS transporter superfamily</fullName>
    </submittedName>
</protein>
<feature type="transmembrane region" description="Helical" evidence="5">
    <location>
        <begin position="448"/>
        <end position="468"/>
    </location>
</feature>
<evidence type="ECO:0000256" key="1">
    <source>
        <dbReference type="ARBA" id="ARBA00004141"/>
    </source>
</evidence>
<evidence type="ECO:0000256" key="2">
    <source>
        <dbReference type="ARBA" id="ARBA00022692"/>
    </source>
</evidence>
<organism evidence="7 8">
    <name type="scientific">Colletotrichum destructivum</name>
    <dbReference type="NCBI Taxonomy" id="34406"/>
    <lineage>
        <taxon>Eukaryota</taxon>
        <taxon>Fungi</taxon>
        <taxon>Dikarya</taxon>
        <taxon>Ascomycota</taxon>
        <taxon>Pezizomycotina</taxon>
        <taxon>Sordariomycetes</taxon>
        <taxon>Hypocreomycetidae</taxon>
        <taxon>Glomerellales</taxon>
        <taxon>Glomerellaceae</taxon>
        <taxon>Colletotrichum</taxon>
        <taxon>Colletotrichum destructivum species complex</taxon>
    </lineage>
</organism>
<keyword evidence="2 5" id="KW-0812">Transmembrane</keyword>
<feature type="chain" id="PRO_5043489390" evidence="6">
    <location>
        <begin position="23"/>
        <end position="656"/>
    </location>
</feature>
<dbReference type="GO" id="GO:0022857">
    <property type="term" value="F:transmembrane transporter activity"/>
    <property type="evidence" value="ECO:0007669"/>
    <property type="project" value="InterPro"/>
</dbReference>
<dbReference type="Pfam" id="PF07690">
    <property type="entry name" value="MFS_1"/>
    <property type="match status" value="1"/>
</dbReference>
<dbReference type="Proteomes" id="UP001322277">
    <property type="component" value="Chromosome 6"/>
</dbReference>
<dbReference type="InterPro" id="IPR036259">
    <property type="entry name" value="MFS_trans_sf"/>
</dbReference>
<keyword evidence="6" id="KW-0732">Signal</keyword>
<feature type="transmembrane region" description="Helical" evidence="5">
    <location>
        <begin position="227"/>
        <end position="244"/>
    </location>
</feature>
<name>A0AAX4IM88_9PEZI</name>
<evidence type="ECO:0000313" key="8">
    <source>
        <dbReference type="Proteomes" id="UP001322277"/>
    </source>
</evidence>
<dbReference type="PANTHER" id="PTHR23501:SF107">
    <property type="entry name" value="TRANSPORTER, PUTATIVE (AFU_ORTHOLOGUE AFUA_7G04730)-RELATED"/>
    <property type="match status" value="1"/>
</dbReference>
<evidence type="ECO:0000256" key="6">
    <source>
        <dbReference type="SAM" id="SignalP"/>
    </source>
</evidence>
<dbReference type="SUPFAM" id="SSF103473">
    <property type="entry name" value="MFS general substrate transporter"/>
    <property type="match status" value="2"/>
</dbReference>
<dbReference type="KEGG" id="cdet:87945996"/>
<feature type="transmembrane region" description="Helical" evidence="5">
    <location>
        <begin position="543"/>
        <end position="563"/>
    </location>
</feature>
<dbReference type="Gene3D" id="1.20.1250.20">
    <property type="entry name" value="MFS general substrate transporter like domains"/>
    <property type="match status" value="2"/>
</dbReference>
<gene>
    <name evidence="7" type="ORF">CDEST_09493</name>
</gene>
<dbReference type="GO" id="GO:0005886">
    <property type="term" value="C:plasma membrane"/>
    <property type="evidence" value="ECO:0007669"/>
    <property type="project" value="TreeGrafter"/>
</dbReference>
<dbReference type="InterPro" id="IPR011701">
    <property type="entry name" value="MFS"/>
</dbReference>
<feature type="transmembrane region" description="Helical" evidence="5">
    <location>
        <begin position="333"/>
        <end position="359"/>
    </location>
</feature>
<feature type="transmembrane region" description="Helical" evidence="5">
    <location>
        <begin position="617"/>
        <end position="635"/>
    </location>
</feature>
<sequence>MSLLRGFSLLLFAFGFPSKVKQALSPSISPPLPSFLVVKRKAPLLTYNPVSLGFQSQANPDPISQHRMASIEPQPGRQEAGADIEKSHAIDNGVREVDEKQASDVDSEVFQPGVQRVRAVTSVWTKKTMIIMFCLLYLVSFVDALLQSVQGNLNAFITSSFSKHGLLAIVSIFATMLSGCCQLVIAKIIDIWGRSEGFGILMLCSLVGMILKATCQNMEAYVAGHTIYYVGHFGMVFVIDIMLADMTSLKNRMIMFGINGTPTIAVTFAGPRISELFYTYSNFRWAFAAFAIILVGLCAPALLVMFLMQRKAEKAGLLEKTRVTSGRNHWQGFWYYFIQFDMIGIILLCAFFVLLLLPFSIISYASNGWKSAHIIAMLVISILCVPVLYIWEKKFTPVPFIKYKYLKERTIIGSCLLYGIMFISIFTWDAYYQSYLLVVHRQSITHAGYILNAFSLTSSFFGPLYGLLIRWTGDFKYTGLAGVPFVILGTALLIPYRSPSAPVGVLVVLQMLNGVGTGIWAACGQISIMAVTTHQEIASVMAIWNLFGSIGATVGYAIAGGLWNNIMPSALNNNLPDYAKNRTAEIFGSVEIQMSFLDGDPIRDAIVASYADVQHKMVITGACFVPLCLACVLAWKRINIKKLEEEKGTQTKGQVF</sequence>
<dbReference type="EMBL" id="CP137310">
    <property type="protein sequence ID" value="WQF84479.1"/>
    <property type="molecule type" value="Genomic_DNA"/>
</dbReference>
<dbReference type="RefSeq" id="XP_062781703.1">
    <property type="nucleotide sequence ID" value="XM_062925652.1"/>
</dbReference>
<feature type="transmembrane region" description="Helical" evidence="5">
    <location>
        <begin position="166"/>
        <end position="185"/>
    </location>
</feature>
<feature type="transmembrane region" description="Helical" evidence="5">
    <location>
        <begin position="285"/>
        <end position="308"/>
    </location>
</feature>
<feature type="transmembrane region" description="Helical" evidence="5">
    <location>
        <begin position="411"/>
        <end position="428"/>
    </location>
</feature>